<accession>A0A175RDP1</accession>
<evidence type="ECO:0000313" key="6">
    <source>
        <dbReference type="EMBL" id="KTQ98432.1"/>
    </source>
</evidence>
<name>A0A175RDP1_9HYPH</name>
<dbReference type="RefSeq" id="WP_058600229.1">
    <property type="nucleotide sequence ID" value="NZ_LDPZ01000003.1"/>
</dbReference>
<dbReference type="EMBL" id="LDQA01000022">
    <property type="protein sequence ID" value="KTR05804.1"/>
    <property type="molecule type" value="Genomic_DNA"/>
</dbReference>
<keyword evidence="3" id="KW-0378">Hydrolase</keyword>
<dbReference type="NCBIfam" id="TIGR02067">
    <property type="entry name" value="his_9_HisN"/>
    <property type="match status" value="1"/>
</dbReference>
<dbReference type="EMBL" id="LDPZ01000003">
    <property type="protein sequence ID" value="KTQ98432.1"/>
    <property type="molecule type" value="Genomic_DNA"/>
</dbReference>
<evidence type="ECO:0000313" key="7">
    <source>
        <dbReference type="EMBL" id="KTR05804.1"/>
    </source>
</evidence>
<feature type="binding site" evidence="5">
    <location>
        <position position="70"/>
    </location>
    <ligand>
        <name>Mg(2+)</name>
        <dbReference type="ChEBI" id="CHEBI:18420"/>
        <label>1</label>
        <note>catalytic</note>
    </ligand>
</feature>
<dbReference type="Gene3D" id="3.40.190.80">
    <property type="match status" value="1"/>
</dbReference>
<dbReference type="GO" id="GO:0046872">
    <property type="term" value="F:metal ion binding"/>
    <property type="evidence" value="ECO:0007669"/>
    <property type="project" value="UniProtKB-KW"/>
</dbReference>
<dbReference type="SUPFAM" id="SSF56655">
    <property type="entry name" value="Carbohydrate phosphatase"/>
    <property type="match status" value="1"/>
</dbReference>
<dbReference type="Proteomes" id="UP000078529">
    <property type="component" value="Unassembled WGS sequence"/>
</dbReference>
<proteinExistence type="inferred from homology"/>
<dbReference type="InterPro" id="IPR000760">
    <property type="entry name" value="Inositol_monophosphatase-like"/>
</dbReference>
<evidence type="ECO:0000256" key="1">
    <source>
        <dbReference type="ARBA" id="ARBA00001946"/>
    </source>
</evidence>
<gene>
    <name evidence="6" type="ORF">NS226_00820</name>
    <name evidence="7" type="ORF">NS365_10520</name>
</gene>
<keyword evidence="9" id="KW-1185">Reference proteome</keyword>
<sequence>MQLPDADFLFQLADVAAKETLPRFRQPLQVHNKPREGYTFDPVTEADREAEKAIRRVIEAQFPDHAILGEEFGRSGEGDLLWVIDPVDGTRPFICGVPVWGTLIGLTVKGIAQFGIMSQPYTGERFWATPEGAWSDGPLGQRSLQVRDVGGLESATLFSSAPELFHSPLKERFQSLVDSVRLTRFGADCYAFAMLASGHVDICVEPGLQPYDIVALTPLVEKAGGVITTFDGGRPEDGGDVIAAATPKLHEAALRLLNG</sequence>
<dbReference type="GO" id="GO:0004401">
    <property type="term" value="F:histidinol-phosphatase activity"/>
    <property type="evidence" value="ECO:0007669"/>
    <property type="project" value="UniProtKB-UniRule"/>
</dbReference>
<protein>
    <recommendedName>
        <fullName evidence="4">Histidinol-phosphatase</fullName>
        <ecNumber evidence="4">3.1.3.15</ecNumber>
    </recommendedName>
</protein>
<dbReference type="PANTHER" id="PTHR20854:SF4">
    <property type="entry name" value="INOSITOL-1-MONOPHOSPHATASE-RELATED"/>
    <property type="match status" value="1"/>
</dbReference>
<evidence type="ECO:0000256" key="5">
    <source>
        <dbReference type="PIRSR" id="PIRSR600760-2"/>
    </source>
</evidence>
<dbReference type="GO" id="GO:0008934">
    <property type="term" value="F:inositol monophosphate 1-phosphatase activity"/>
    <property type="evidence" value="ECO:0007669"/>
    <property type="project" value="TreeGrafter"/>
</dbReference>
<organism evidence="6 8">
    <name type="scientific">Aureimonas ureilytica</name>
    <dbReference type="NCBI Taxonomy" id="401562"/>
    <lineage>
        <taxon>Bacteria</taxon>
        <taxon>Pseudomonadati</taxon>
        <taxon>Pseudomonadota</taxon>
        <taxon>Alphaproteobacteria</taxon>
        <taxon>Hyphomicrobiales</taxon>
        <taxon>Aurantimonadaceae</taxon>
        <taxon>Aureimonas</taxon>
    </lineage>
</organism>
<comment type="cofactor">
    <cofactor evidence="1 5">
        <name>Mg(2+)</name>
        <dbReference type="ChEBI" id="CHEBI:18420"/>
    </cofactor>
</comment>
<dbReference type="Pfam" id="PF00459">
    <property type="entry name" value="Inositol_P"/>
    <property type="match status" value="1"/>
</dbReference>
<dbReference type="GO" id="GO:0007165">
    <property type="term" value="P:signal transduction"/>
    <property type="evidence" value="ECO:0007669"/>
    <property type="project" value="TreeGrafter"/>
</dbReference>
<evidence type="ECO:0000313" key="9">
    <source>
        <dbReference type="Proteomes" id="UP000078529"/>
    </source>
</evidence>
<evidence type="ECO:0000256" key="4">
    <source>
        <dbReference type="NCBIfam" id="TIGR02067"/>
    </source>
</evidence>
<dbReference type="STRING" id="401562.NS365_10520"/>
<dbReference type="eggNOG" id="COG0483">
    <property type="taxonomic scope" value="Bacteria"/>
</dbReference>
<feature type="binding site" evidence="5">
    <location>
        <position position="212"/>
    </location>
    <ligand>
        <name>Mg(2+)</name>
        <dbReference type="ChEBI" id="CHEBI:18420"/>
        <label>1</label>
        <note>catalytic</note>
    </ligand>
</feature>
<dbReference type="AlphaFoldDB" id="A0A175RDP1"/>
<feature type="binding site" evidence="5">
    <location>
        <position position="88"/>
    </location>
    <ligand>
        <name>Mg(2+)</name>
        <dbReference type="ChEBI" id="CHEBI:18420"/>
        <label>1</label>
        <note>catalytic</note>
    </ligand>
</feature>
<evidence type="ECO:0000256" key="2">
    <source>
        <dbReference type="ARBA" id="ARBA00009759"/>
    </source>
</evidence>
<evidence type="ECO:0000256" key="3">
    <source>
        <dbReference type="ARBA" id="ARBA00022801"/>
    </source>
</evidence>
<dbReference type="PRINTS" id="PR00377">
    <property type="entry name" value="IMPHPHTASES"/>
</dbReference>
<keyword evidence="5" id="KW-0479">Metal-binding</keyword>
<comment type="caution">
    <text evidence="6">The sequence shown here is derived from an EMBL/GenBank/DDBJ whole genome shotgun (WGS) entry which is preliminary data.</text>
</comment>
<dbReference type="PANTHER" id="PTHR20854">
    <property type="entry name" value="INOSITOL MONOPHOSPHATASE"/>
    <property type="match status" value="1"/>
</dbReference>
<dbReference type="GO" id="GO:0006020">
    <property type="term" value="P:inositol metabolic process"/>
    <property type="evidence" value="ECO:0007669"/>
    <property type="project" value="TreeGrafter"/>
</dbReference>
<dbReference type="PATRIC" id="fig|401562.3.peg.2511"/>
<reference evidence="8 9" key="1">
    <citation type="journal article" date="2016" name="Front. Microbiol.">
        <title>Genomic Resource of Rice Seed Associated Bacteria.</title>
        <authorList>
            <person name="Midha S."/>
            <person name="Bansal K."/>
            <person name="Sharma S."/>
            <person name="Kumar N."/>
            <person name="Patil P.P."/>
            <person name="Chaudhry V."/>
            <person name="Patil P.B."/>
        </authorList>
    </citation>
    <scope>NUCLEOTIDE SEQUENCE [LARGE SCALE GENOMIC DNA]</scope>
    <source>
        <strain evidence="6 8">NS226</strain>
        <strain evidence="7 9">NS365</strain>
    </source>
</reference>
<dbReference type="EC" id="3.1.3.15" evidence="4"/>
<dbReference type="CDD" id="cd01641">
    <property type="entry name" value="Bacterial_IMPase_like_1"/>
    <property type="match status" value="1"/>
</dbReference>
<dbReference type="GO" id="GO:0000105">
    <property type="term" value="P:L-histidine biosynthetic process"/>
    <property type="evidence" value="ECO:0007669"/>
    <property type="project" value="UniProtKB-UniRule"/>
</dbReference>
<dbReference type="Gene3D" id="3.30.540.10">
    <property type="entry name" value="Fructose-1,6-Bisphosphatase, subunit A, domain 1"/>
    <property type="match status" value="1"/>
</dbReference>
<dbReference type="OrthoDB" id="9785695at2"/>
<dbReference type="InterPro" id="IPR011809">
    <property type="entry name" value="His_9_proposed"/>
</dbReference>
<evidence type="ECO:0000313" key="8">
    <source>
        <dbReference type="Proteomes" id="UP000078272"/>
    </source>
</evidence>
<comment type="similarity">
    <text evidence="2">Belongs to the inositol monophosphatase superfamily.</text>
</comment>
<dbReference type="Proteomes" id="UP000078272">
    <property type="component" value="Unassembled WGS sequence"/>
</dbReference>
<feature type="binding site" evidence="5">
    <location>
        <position position="85"/>
    </location>
    <ligand>
        <name>Mg(2+)</name>
        <dbReference type="ChEBI" id="CHEBI:18420"/>
        <label>1</label>
        <note>catalytic</note>
    </ligand>
</feature>
<keyword evidence="5" id="KW-0460">Magnesium</keyword>